<comment type="caution">
    <text evidence="2">The sequence shown here is derived from an EMBL/GenBank/DDBJ whole genome shotgun (WGS) entry which is preliminary data.</text>
</comment>
<reference evidence="2" key="2">
    <citation type="submission" date="2020-09" db="EMBL/GenBank/DDBJ databases">
        <authorList>
            <person name="Sun Q."/>
            <person name="Zhou Y."/>
        </authorList>
    </citation>
    <scope>NUCLEOTIDE SEQUENCE</scope>
    <source>
        <strain evidence="2">CGMCC 1.15178</strain>
    </source>
</reference>
<dbReference type="Proteomes" id="UP000612456">
    <property type="component" value="Unassembled WGS sequence"/>
</dbReference>
<sequence length="1195" mass="131337">MSRNAMFKMLGLSAGMIVLALWISAQSTFASASISWDWRTDNDSQGWARNAQIDSSAVIYGRLIVHVPNGSTDPQINGPAVSISATTYKILEITYRNFTGNTDAQLYWTSSAGSWAQARSQTFSTIADGEWHTLQVDLSGNPNWTGTITQLRFDPTRNTGNGDFELESLRVLDKANRYSLSNGYYSISGVDGLIDTMRFDPTGTGNYSNDLITDNMYFVFDQAGTRYIGNSPVTSSISGNTLTINGIGFGGSGLSGSWVITLDGKWMRNSYTVTALGNGKKLEAAGLTMETLWANEGYYVNTLKIPFSRMVDVNGVYRGPHVLKRTPSGNDRSFNLSGNRIDWQGANGFNFNLRFYPQTKALQPETGKDYLNMNFFNRYFGYPTHLNTGNTISHTLDIELLPSADITPATYTKYEGGDPAVTSGVNTIYNERNYGWVPGGVNPDWYEWQSLQRTWADDANRDQMEYDASQMKQGANGYVYTWGDSPGWPFPTDVDSNHYITTSANLINGLYNHIINSGDLNALKYNIDRLRNAMTYLLTQYNATSKLFIITNAYHNGTSASIGSNYWDILPFGHKSAYDNIYGYVALRRMAELEYMVGNTARSTQLNGYADDLKTAYNSTFWSTNHYVMNVDVNGVVRDYGGVFVNLEAIAYGLADTTKANAIMAYLSNTNTSSGTNDVFTRFVFAPRATMFNNPPKGSGGWWIRDYDSNNSFGSMQIQNGGSIFYTSYYELMSRLRSTGANDAYTRLQAMVNRFNLDHLSGGNPLYYGETGQHYTEGLVGTWGDFPESGLVPVALKNGFMGITADKDGLHMKPNLPSSGMTSLTLNAMYYWDMKLKITVTNTSVRIQALDNNSPYTDWKVNGTAVSGLFDETVTIAAGGTVTLERTTKTYNLNNVAINTIEGKATADNRFSIYLNGKALGGTSPNWTTADSLRGYLKNGVNTIAVAVQNDPGGVGGFIADFTLPNGTKIVTSTDWKITSATGEGWNELGFNETGWGNAADYGAYGVSPWGTNVAGFPAGSTARWIYSPIATDGPTIYMRYTFNYELPTVTSSSSVENTDFGKAKAVDGVRAPRSAAVGFSSATAFGDADHTEWLKLDLTSVQPINQLVLYPIINSSYTADGFPVDFVIETSTDNVNWTTAKTFVNYAMTNPTEPQALPFKQTNARYVRLTATKLGIQQAGDYLLKLAEVEVNNR</sequence>
<dbReference type="EMBL" id="BMHP01000001">
    <property type="protein sequence ID" value="GGD56266.1"/>
    <property type="molecule type" value="Genomic_DNA"/>
</dbReference>
<dbReference type="InterPro" id="IPR008928">
    <property type="entry name" value="6-hairpin_glycosidase_sf"/>
</dbReference>
<dbReference type="SUPFAM" id="SSF48208">
    <property type="entry name" value="Six-hairpin glycosidases"/>
    <property type="match status" value="1"/>
</dbReference>
<dbReference type="InterPro" id="IPR008979">
    <property type="entry name" value="Galactose-bd-like_sf"/>
</dbReference>
<gene>
    <name evidence="2" type="ORF">GCM10010911_12500</name>
</gene>
<evidence type="ECO:0000313" key="2">
    <source>
        <dbReference type="EMBL" id="GGD56266.1"/>
    </source>
</evidence>
<dbReference type="Gene3D" id="2.60.120.260">
    <property type="entry name" value="Galactose-binding domain-like"/>
    <property type="match status" value="2"/>
</dbReference>
<name>A0A916YRK1_9BACL</name>
<dbReference type="SUPFAM" id="SSF49785">
    <property type="entry name" value="Galactose-binding domain-like"/>
    <property type="match status" value="1"/>
</dbReference>
<dbReference type="Gene3D" id="2.60.420.10">
    <property type="entry name" value="Maltose phosphorylase, domain 3"/>
    <property type="match status" value="1"/>
</dbReference>
<dbReference type="RefSeq" id="WP_188990124.1">
    <property type="nucleotide sequence ID" value="NZ_BMHP01000001.1"/>
</dbReference>
<dbReference type="GO" id="GO:0005975">
    <property type="term" value="P:carbohydrate metabolic process"/>
    <property type="evidence" value="ECO:0007669"/>
    <property type="project" value="InterPro"/>
</dbReference>
<dbReference type="InterPro" id="IPR000421">
    <property type="entry name" value="FA58C"/>
</dbReference>
<accession>A0A916YRK1</accession>
<dbReference type="AlphaFoldDB" id="A0A916YRK1"/>
<protein>
    <recommendedName>
        <fullName evidence="1">F5/8 type C domain-containing protein</fullName>
    </recommendedName>
</protein>
<dbReference type="InterPro" id="IPR012341">
    <property type="entry name" value="6hp_glycosidase-like_sf"/>
</dbReference>
<proteinExistence type="predicted"/>
<organism evidence="2 3">
    <name type="scientific">Paenibacillus nasutitermitis</name>
    <dbReference type="NCBI Taxonomy" id="1652958"/>
    <lineage>
        <taxon>Bacteria</taxon>
        <taxon>Bacillati</taxon>
        <taxon>Bacillota</taxon>
        <taxon>Bacilli</taxon>
        <taxon>Bacillales</taxon>
        <taxon>Paenibacillaceae</taxon>
        <taxon>Paenibacillus</taxon>
    </lineage>
</organism>
<keyword evidence="3" id="KW-1185">Reference proteome</keyword>
<feature type="domain" description="F5/8 type C" evidence="1">
    <location>
        <begin position="1032"/>
        <end position="1195"/>
    </location>
</feature>
<dbReference type="PROSITE" id="PS50022">
    <property type="entry name" value="FA58C_3"/>
    <property type="match status" value="1"/>
</dbReference>
<dbReference type="Pfam" id="PF00754">
    <property type="entry name" value="F5_F8_type_C"/>
    <property type="match status" value="1"/>
</dbReference>
<evidence type="ECO:0000259" key="1">
    <source>
        <dbReference type="PROSITE" id="PS50022"/>
    </source>
</evidence>
<reference evidence="2" key="1">
    <citation type="journal article" date="2014" name="Int. J. Syst. Evol. Microbiol.">
        <title>Complete genome sequence of Corynebacterium casei LMG S-19264T (=DSM 44701T), isolated from a smear-ripened cheese.</title>
        <authorList>
            <consortium name="US DOE Joint Genome Institute (JGI-PGF)"/>
            <person name="Walter F."/>
            <person name="Albersmeier A."/>
            <person name="Kalinowski J."/>
            <person name="Ruckert C."/>
        </authorList>
    </citation>
    <scope>NUCLEOTIDE SEQUENCE</scope>
    <source>
        <strain evidence="2">CGMCC 1.15178</strain>
    </source>
</reference>
<evidence type="ECO:0000313" key="3">
    <source>
        <dbReference type="Proteomes" id="UP000612456"/>
    </source>
</evidence>
<dbReference type="Gene3D" id="1.50.10.10">
    <property type="match status" value="1"/>
</dbReference>